<evidence type="ECO:0000256" key="1">
    <source>
        <dbReference type="SAM" id="MobiDB-lite"/>
    </source>
</evidence>
<dbReference type="InParanoid" id="A0A7J8ERH4"/>
<feature type="compositionally biased region" description="Polar residues" evidence="1">
    <location>
        <begin position="159"/>
        <end position="171"/>
    </location>
</feature>
<reference evidence="2 3" key="1">
    <citation type="journal article" date="2020" name="Nature">
        <title>Six reference-quality genomes reveal evolution of bat adaptations.</title>
        <authorList>
            <person name="Jebb D."/>
            <person name="Huang Z."/>
            <person name="Pippel M."/>
            <person name="Hughes G.M."/>
            <person name="Lavrichenko K."/>
            <person name="Devanna P."/>
            <person name="Winkler S."/>
            <person name="Jermiin L.S."/>
            <person name="Skirmuntt E.C."/>
            <person name="Katzourakis A."/>
            <person name="Burkitt-Gray L."/>
            <person name="Ray D.A."/>
            <person name="Sullivan K.A.M."/>
            <person name="Roscito J.G."/>
            <person name="Kirilenko B.M."/>
            <person name="Davalos L.M."/>
            <person name="Corthals A.P."/>
            <person name="Power M.L."/>
            <person name="Jones G."/>
            <person name="Ransome R.D."/>
            <person name="Dechmann D.K.N."/>
            <person name="Locatelli A.G."/>
            <person name="Puechmaille S.J."/>
            <person name="Fedrigo O."/>
            <person name="Jarvis E.D."/>
            <person name="Hiller M."/>
            <person name="Vernes S.C."/>
            <person name="Myers E.W."/>
            <person name="Teeling E.C."/>
        </authorList>
    </citation>
    <scope>NUCLEOTIDE SEQUENCE [LARGE SCALE GENOMIC DNA]</scope>
    <source>
        <strain evidence="2">MMolMol1</strain>
        <tissue evidence="2">Muscle</tissue>
    </source>
</reference>
<gene>
    <name evidence="2" type="ORF">HJG59_008785</name>
</gene>
<proteinExistence type="predicted"/>
<evidence type="ECO:0000313" key="2">
    <source>
        <dbReference type="EMBL" id="KAF6438128.1"/>
    </source>
</evidence>
<feature type="compositionally biased region" description="Basic and acidic residues" evidence="1">
    <location>
        <begin position="56"/>
        <end position="66"/>
    </location>
</feature>
<sequence length="224" mass="24356">MEQRSVPLRSDGRPARSPVGVTCASRRGPGARRRSERHDMVRCDGEKGAKPPGLPEHARLEPRGAERPAGLCPLLSGGSHTTLDLQNPRRQEMVLPSSRLGLGPRTSSSPSSSDSRICCTCNHYTPLRNRSQRLSQRTPAPPEVSRTPAAPAPRDTIFETPSSKPPQRSLETTPGPPSPTHPSSPPLFPTFLCLFTSFLFSLSFTQQARAPRTLSPVPLNQFAL</sequence>
<feature type="region of interest" description="Disordered" evidence="1">
    <location>
        <begin position="1"/>
        <end position="116"/>
    </location>
</feature>
<dbReference type="EMBL" id="JACASF010000013">
    <property type="protein sequence ID" value="KAF6438128.1"/>
    <property type="molecule type" value="Genomic_DNA"/>
</dbReference>
<organism evidence="2 3">
    <name type="scientific">Molossus molossus</name>
    <name type="common">Pallas' mastiff bat</name>
    <name type="synonym">Vespertilio molossus</name>
    <dbReference type="NCBI Taxonomy" id="27622"/>
    <lineage>
        <taxon>Eukaryota</taxon>
        <taxon>Metazoa</taxon>
        <taxon>Chordata</taxon>
        <taxon>Craniata</taxon>
        <taxon>Vertebrata</taxon>
        <taxon>Euteleostomi</taxon>
        <taxon>Mammalia</taxon>
        <taxon>Eutheria</taxon>
        <taxon>Laurasiatheria</taxon>
        <taxon>Chiroptera</taxon>
        <taxon>Yangochiroptera</taxon>
        <taxon>Molossidae</taxon>
        <taxon>Molossus</taxon>
    </lineage>
</organism>
<comment type="caution">
    <text evidence="2">The sequence shown here is derived from an EMBL/GenBank/DDBJ whole genome shotgun (WGS) entry which is preliminary data.</text>
</comment>
<feature type="compositionally biased region" description="Pro residues" evidence="1">
    <location>
        <begin position="174"/>
        <end position="184"/>
    </location>
</feature>
<evidence type="ECO:0000313" key="3">
    <source>
        <dbReference type="Proteomes" id="UP000550707"/>
    </source>
</evidence>
<feature type="compositionally biased region" description="Basic and acidic residues" evidence="1">
    <location>
        <begin position="36"/>
        <end position="49"/>
    </location>
</feature>
<accession>A0A7J8ERH4</accession>
<keyword evidence="3" id="KW-1185">Reference proteome</keyword>
<name>A0A7J8ERH4_MOLMO</name>
<feature type="compositionally biased region" description="Polar residues" evidence="1">
    <location>
        <begin position="129"/>
        <end position="138"/>
    </location>
</feature>
<dbReference type="Proteomes" id="UP000550707">
    <property type="component" value="Unassembled WGS sequence"/>
</dbReference>
<feature type="region of interest" description="Disordered" evidence="1">
    <location>
        <begin position="129"/>
        <end position="184"/>
    </location>
</feature>
<protein>
    <submittedName>
        <fullName evidence="2">Uncharacterized protein</fullName>
    </submittedName>
</protein>
<dbReference type="AlphaFoldDB" id="A0A7J8ERH4"/>